<evidence type="ECO:0000256" key="5">
    <source>
        <dbReference type="SAM" id="Phobius"/>
    </source>
</evidence>
<dbReference type="KEGG" id="eke:EK0264_16735"/>
<protein>
    <submittedName>
        <fullName evidence="7">MFS transporter</fullName>
    </submittedName>
</protein>
<feature type="transmembrane region" description="Helical" evidence="5">
    <location>
        <begin position="298"/>
        <end position="316"/>
    </location>
</feature>
<dbReference type="PANTHER" id="PTHR23501">
    <property type="entry name" value="MAJOR FACILITATOR SUPERFAMILY"/>
    <property type="match status" value="1"/>
</dbReference>
<dbReference type="RefSeq" id="WP_159546887.1">
    <property type="nucleotide sequence ID" value="NZ_CP047156.1"/>
</dbReference>
<feature type="transmembrane region" description="Helical" evidence="5">
    <location>
        <begin position="264"/>
        <end position="286"/>
    </location>
</feature>
<evidence type="ECO:0000256" key="3">
    <source>
        <dbReference type="ARBA" id="ARBA00022989"/>
    </source>
</evidence>
<comment type="subcellular location">
    <subcellularLocation>
        <location evidence="1">Cell membrane</location>
        <topology evidence="1">Multi-pass membrane protein</topology>
    </subcellularLocation>
</comment>
<evidence type="ECO:0000259" key="6">
    <source>
        <dbReference type="PROSITE" id="PS50850"/>
    </source>
</evidence>
<name>A0A7L4YS28_9ACTN</name>
<evidence type="ECO:0000256" key="2">
    <source>
        <dbReference type="ARBA" id="ARBA00022692"/>
    </source>
</evidence>
<accession>A0A7L4YS28</accession>
<dbReference type="PROSITE" id="PS50850">
    <property type="entry name" value="MFS"/>
    <property type="match status" value="1"/>
</dbReference>
<dbReference type="Pfam" id="PF07690">
    <property type="entry name" value="MFS_1"/>
    <property type="match status" value="1"/>
</dbReference>
<feature type="transmembrane region" description="Helical" evidence="5">
    <location>
        <begin position="426"/>
        <end position="445"/>
    </location>
</feature>
<dbReference type="Gene3D" id="1.20.1250.20">
    <property type="entry name" value="MFS general substrate transporter like domains"/>
    <property type="match status" value="1"/>
</dbReference>
<dbReference type="EMBL" id="CP047156">
    <property type="protein sequence ID" value="QHC01763.1"/>
    <property type="molecule type" value="Genomic_DNA"/>
</dbReference>
<feature type="transmembrane region" description="Helical" evidence="5">
    <location>
        <begin position="354"/>
        <end position="378"/>
    </location>
</feature>
<dbReference type="InterPro" id="IPR036259">
    <property type="entry name" value="MFS_trans_sf"/>
</dbReference>
<dbReference type="AlphaFoldDB" id="A0A7L4YS28"/>
<feature type="transmembrane region" description="Helical" evidence="5">
    <location>
        <begin position="108"/>
        <end position="126"/>
    </location>
</feature>
<keyword evidence="8" id="KW-1185">Reference proteome</keyword>
<feature type="transmembrane region" description="Helical" evidence="5">
    <location>
        <begin position="138"/>
        <end position="160"/>
    </location>
</feature>
<dbReference type="PRINTS" id="PR01036">
    <property type="entry name" value="TCRTETB"/>
</dbReference>
<dbReference type="InParanoid" id="A0A7L4YS28"/>
<feature type="transmembrane region" description="Helical" evidence="5">
    <location>
        <begin position="82"/>
        <end position="102"/>
    </location>
</feature>
<keyword evidence="4 5" id="KW-0472">Membrane</keyword>
<feature type="transmembrane region" description="Helical" evidence="5">
    <location>
        <begin position="234"/>
        <end position="252"/>
    </location>
</feature>
<evidence type="ECO:0000256" key="1">
    <source>
        <dbReference type="ARBA" id="ARBA00004651"/>
    </source>
</evidence>
<dbReference type="OrthoDB" id="9778875at2"/>
<proteinExistence type="predicted"/>
<feature type="domain" description="Major facilitator superfamily (MFS) profile" evidence="6">
    <location>
        <begin position="13"/>
        <end position="449"/>
    </location>
</feature>
<gene>
    <name evidence="7" type="ORF">EK0264_16735</name>
</gene>
<feature type="transmembrane region" description="Helical" evidence="5">
    <location>
        <begin position="328"/>
        <end position="348"/>
    </location>
</feature>
<dbReference type="InterPro" id="IPR020846">
    <property type="entry name" value="MFS_dom"/>
</dbReference>
<feature type="transmembrane region" description="Helical" evidence="5">
    <location>
        <begin position="49"/>
        <end position="70"/>
    </location>
</feature>
<feature type="transmembrane region" description="Helical" evidence="5">
    <location>
        <begin position="399"/>
        <end position="420"/>
    </location>
</feature>
<dbReference type="GO" id="GO:0005886">
    <property type="term" value="C:plasma membrane"/>
    <property type="evidence" value="ECO:0007669"/>
    <property type="project" value="UniProtKB-SubCell"/>
</dbReference>
<dbReference type="PANTHER" id="PTHR23501:SF154">
    <property type="entry name" value="MULTIDRUG-EFFLUX TRANSPORTER RV1634-RELATED"/>
    <property type="match status" value="1"/>
</dbReference>
<feature type="transmembrane region" description="Helical" evidence="5">
    <location>
        <begin position="205"/>
        <end position="222"/>
    </location>
</feature>
<dbReference type="Proteomes" id="UP000463857">
    <property type="component" value="Chromosome"/>
</dbReference>
<dbReference type="SUPFAM" id="SSF103473">
    <property type="entry name" value="MFS general substrate transporter"/>
    <property type="match status" value="1"/>
</dbReference>
<keyword evidence="3 5" id="KW-1133">Transmembrane helix</keyword>
<dbReference type="InterPro" id="IPR011701">
    <property type="entry name" value="MFS"/>
</dbReference>
<organism evidence="7 8">
    <name type="scientific">Epidermidibacterium keratini</name>
    <dbReference type="NCBI Taxonomy" id="1891644"/>
    <lineage>
        <taxon>Bacteria</taxon>
        <taxon>Bacillati</taxon>
        <taxon>Actinomycetota</taxon>
        <taxon>Actinomycetes</taxon>
        <taxon>Sporichthyales</taxon>
        <taxon>Sporichthyaceae</taxon>
        <taxon>Epidermidibacterium</taxon>
    </lineage>
</organism>
<feature type="transmembrane region" description="Helical" evidence="5">
    <location>
        <begin position="12"/>
        <end position="37"/>
    </location>
</feature>
<dbReference type="GO" id="GO:0022857">
    <property type="term" value="F:transmembrane transporter activity"/>
    <property type="evidence" value="ECO:0007669"/>
    <property type="project" value="InterPro"/>
</dbReference>
<reference evidence="7 8" key="1">
    <citation type="journal article" date="2018" name="Int. J. Syst. Evol. Microbiol.">
        <title>Epidermidibacterium keratini gen. nov., sp. nov., a member of the family Sporichthyaceae, isolated from keratin epidermis.</title>
        <authorList>
            <person name="Lee D.G."/>
            <person name="Trujillo M.E."/>
            <person name="Kang S."/>
            <person name="Nam J.J."/>
            <person name="Kim Y.J."/>
        </authorList>
    </citation>
    <scope>NUCLEOTIDE SEQUENCE [LARGE SCALE GENOMIC DNA]</scope>
    <source>
        <strain evidence="7 8">EPI-7</strain>
    </source>
</reference>
<evidence type="ECO:0000313" key="7">
    <source>
        <dbReference type="EMBL" id="QHC01763.1"/>
    </source>
</evidence>
<sequence>MTDDHSPFSPAYRWMTVGLVGYITLIAFETISVATAMPTAVRDLDGLRWYGWAFTGFMIANVVAMVLSGLWSDRLGPRRSLLGGLAFFIAGLIASGTANTMLQFVGGRVSQGFGAGLAVVGLYVAIGDIYPDRLRPKVFAYISAAWVLPAMIGPFIAGALAEHGSWRLVFLGLLPVLLLLTGAIWQVVKSSRVVPDPPPARYGRLVYGVAAGIGLALVQAGLEQFGEGVRPLPVASVLGGIALLTFSLRSLWPAGTTRLRQGIPAAVMARGLMAGAFFGMESLLPLTLSEVHGFSPTLSGLPLLVGAVAWSTGSAIQGRTDVPRWRLVRVGGSFVAAGALAMPLVVWVPGGAWLAYPIWMLAGAGMGLALSSISVLLLDLSPVADRGRNSSAMQLSEAVTNSLTIGIGGALVAASVSGVLSFRSAVTIHDLLLAVLGLVVAFGAVRLNAPRPAESIEGAR</sequence>
<feature type="transmembrane region" description="Helical" evidence="5">
    <location>
        <begin position="166"/>
        <end position="185"/>
    </location>
</feature>
<keyword evidence="2 5" id="KW-0812">Transmembrane</keyword>
<evidence type="ECO:0000256" key="4">
    <source>
        <dbReference type="ARBA" id="ARBA00023136"/>
    </source>
</evidence>
<evidence type="ECO:0000313" key="8">
    <source>
        <dbReference type="Proteomes" id="UP000463857"/>
    </source>
</evidence>